<dbReference type="Pfam" id="PF03528">
    <property type="entry name" value="Rabaptin"/>
    <property type="match status" value="1"/>
</dbReference>
<keyword evidence="6" id="KW-0597">Phosphoprotein</keyword>
<dbReference type="GO" id="GO:0005096">
    <property type="term" value="F:GTPase activator activity"/>
    <property type="evidence" value="ECO:0007669"/>
    <property type="project" value="InterPro"/>
</dbReference>
<feature type="coiled-coil region" evidence="11">
    <location>
        <begin position="216"/>
        <end position="289"/>
    </location>
</feature>
<dbReference type="Gene3D" id="1.20.5.730">
    <property type="entry name" value="Single helix bin"/>
    <property type="match status" value="1"/>
</dbReference>
<proteinExistence type="inferred from homology"/>
<dbReference type="GO" id="GO:0008083">
    <property type="term" value="F:growth factor activity"/>
    <property type="evidence" value="ECO:0007669"/>
    <property type="project" value="InterPro"/>
</dbReference>
<dbReference type="EMBL" id="JACSEA010000009">
    <property type="protein sequence ID" value="KAF7393175.1"/>
    <property type="molecule type" value="Genomic_DNA"/>
</dbReference>
<evidence type="ECO:0000256" key="1">
    <source>
        <dbReference type="ARBA" id="ARBA00004412"/>
    </source>
</evidence>
<keyword evidence="8" id="KW-0967">Endosome</keyword>
<evidence type="ECO:0000259" key="13">
    <source>
        <dbReference type="Pfam" id="PF09311"/>
    </source>
</evidence>
<evidence type="ECO:0000256" key="2">
    <source>
        <dbReference type="ARBA" id="ARBA00004496"/>
    </source>
</evidence>
<evidence type="ECO:0000313" key="15">
    <source>
        <dbReference type="Proteomes" id="UP000614350"/>
    </source>
</evidence>
<dbReference type="GO" id="GO:0007094">
    <property type="term" value="P:mitotic spindle assembly checkpoint signaling"/>
    <property type="evidence" value="ECO:0007669"/>
    <property type="project" value="UniProtKB-UniRule"/>
</dbReference>
<comment type="caution">
    <text evidence="14">The sequence shown here is derived from an EMBL/GenBank/DDBJ whole genome shotgun (WGS) entry which is preliminary data.</text>
</comment>
<keyword evidence="4" id="KW-0813">Transport</keyword>
<organism evidence="14 15">
    <name type="scientific">Vespula vulgaris</name>
    <name type="common">Yellow jacket</name>
    <name type="synonym">Wasp</name>
    <dbReference type="NCBI Taxonomy" id="7454"/>
    <lineage>
        <taxon>Eukaryota</taxon>
        <taxon>Metazoa</taxon>
        <taxon>Ecdysozoa</taxon>
        <taxon>Arthropoda</taxon>
        <taxon>Hexapoda</taxon>
        <taxon>Insecta</taxon>
        <taxon>Pterygota</taxon>
        <taxon>Neoptera</taxon>
        <taxon>Endopterygota</taxon>
        <taxon>Hymenoptera</taxon>
        <taxon>Apocrita</taxon>
        <taxon>Aculeata</taxon>
        <taxon>Vespoidea</taxon>
        <taxon>Vespidae</taxon>
        <taxon>Vespinae</taxon>
        <taxon>Vespula</taxon>
    </lineage>
</organism>
<keyword evidence="7" id="KW-0254">Endocytosis</keyword>
<dbReference type="GO" id="GO:0005769">
    <property type="term" value="C:early endosome"/>
    <property type="evidence" value="ECO:0007669"/>
    <property type="project" value="UniProtKB-SubCell"/>
</dbReference>
<evidence type="ECO:0000256" key="9">
    <source>
        <dbReference type="ARBA" id="ARBA00022927"/>
    </source>
</evidence>
<dbReference type="GO" id="GO:0051301">
    <property type="term" value="P:cell division"/>
    <property type="evidence" value="ECO:0007669"/>
    <property type="project" value="UniProtKB-UniRule"/>
</dbReference>
<dbReference type="Proteomes" id="UP000614350">
    <property type="component" value="Unassembled WGS sequence"/>
</dbReference>
<dbReference type="AlphaFoldDB" id="A0A834JS80"/>
<dbReference type="Pfam" id="PF09311">
    <property type="entry name" value="Rab5-bind"/>
    <property type="match status" value="1"/>
</dbReference>
<keyword evidence="15" id="KW-1185">Reference proteome</keyword>
<protein>
    <submittedName>
        <fullName evidence="14">Uncharacterized protein</fullName>
    </submittedName>
</protein>
<comment type="similarity">
    <text evidence="3">Belongs to the rabaptin family.</text>
</comment>
<dbReference type="FunFam" id="1.20.5.730:FF:000005">
    <property type="entry name" value="RABaptiN (Rab effector)"/>
    <property type="match status" value="1"/>
</dbReference>
<evidence type="ECO:0000256" key="3">
    <source>
        <dbReference type="ARBA" id="ARBA00006603"/>
    </source>
</evidence>
<feature type="coiled-coil region" evidence="11">
    <location>
        <begin position="347"/>
        <end position="374"/>
    </location>
</feature>
<evidence type="ECO:0000256" key="11">
    <source>
        <dbReference type="SAM" id="Coils"/>
    </source>
</evidence>
<evidence type="ECO:0000256" key="5">
    <source>
        <dbReference type="ARBA" id="ARBA00022490"/>
    </source>
</evidence>
<feature type="coiled-coil region" evidence="11">
    <location>
        <begin position="16"/>
        <end position="150"/>
    </location>
</feature>
<feature type="coiled-coil region" evidence="11">
    <location>
        <begin position="414"/>
        <end position="518"/>
    </location>
</feature>
<sequence length="1067" mass="123967">MENHSQESHVVKTDGEETLEKKISCLETENTKMREEFNVQRAKMKELFLQKEEELKRRLEDNISLQDENAKLKNELDEAKSQLVVADLKIQNDILIERRKAQEEIASLQQVIHETVEESSCVRKRQDTEISKLKLSLVKLQEENVMLKSQLPREPQLDGPQISLSTVTKTLARKVASQLGADALSLGPDNLEENMRKAQEDAEVLRSLVVPLEHEIKALKEKLRTTDDELQKCKEGQLLKKQQESGSSQESCDMCRNYEAQLVKIQENVKDLEKQLVDSERMLNVQKEDLAKEVEFRHEMEQKWNEKKEEHKIKVAELTDISQTAQKTLLEIKKNFEHIQRTITDELSRLTREREEVQKHLLALQKQNENLMGKHSKHSHQLQSESINMPNNVEDLHLSLLKTHEDLIMARVAQEVAEENERTLRSEVNLLREEMVRESAAKEQQVLMLKNDISEFKLQLDKYAREQRSFTEKEEKLDQLEKQLEEVSREKEKAELAITELKQRVTSLQQELDTSETVQKDFVRLSQSLQVQLERIRQAGSEVRWQHEEDVDELLIRILLYVYSTILNTCLKYLGIDNVIPIFILCDGKDYNKTAILGTIVQKNWLNTIEVTNNEIQALDIVKNDCSQLLLNHHKLSFSQPSNVSVSTLSTYHLFGFRHETLELPESEESCFEGSITLNIMANSILFDPPTRSSKNSLVLEIITGRNNSALVNLWHQLLLLNQYLMILDTYKEMNAKSNDKSNSLQYPSDFINPCVKDQDKIMENVNLLLINDYSYRKSCYNKIEEIYIENDENNIKLKQCIEAAFFRPNIDFTDLMWELLMCIPNYTQITECMHKIFQEILTGEYQPQLNVTNNTKFAKILPELSHQKTVTHLLVGCLPLETLVDIGFEKVSNDYKYILMNAGFITFDDIQTKFQKQSEKFDSNFYRKKLINMIQIHICLEFMLLLQKHINCPTDVLQSSLEYVLKEIASIEFSIEALKNLHKNKVYTLTIPAPNILINEVNKGIPATWRVNLVSESELSKTKTITYFSDMPIFPPNMYYTEHINKVNESFHITTAVISSTIGTHM</sequence>
<evidence type="ECO:0000313" key="14">
    <source>
        <dbReference type="EMBL" id="KAF7393175.1"/>
    </source>
</evidence>
<dbReference type="GO" id="GO:0015031">
    <property type="term" value="P:protein transport"/>
    <property type="evidence" value="ECO:0007669"/>
    <property type="project" value="UniProtKB-KW"/>
</dbReference>
<dbReference type="InterPro" id="IPR018514">
    <property type="entry name" value="Rabaptin_CC"/>
</dbReference>
<dbReference type="GO" id="GO:0006897">
    <property type="term" value="P:endocytosis"/>
    <property type="evidence" value="ECO:0007669"/>
    <property type="project" value="UniProtKB-KW"/>
</dbReference>
<dbReference type="SUPFAM" id="SSF103652">
    <property type="entry name" value="G protein-binding domain"/>
    <property type="match status" value="1"/>
</dbReference>
<dbReference type="InterPro" id="IPR003914">
    <property type="entry name" value="Rabaptin"/>
</dbReference>
<evidence type="ECO:0000256" key="10">
    <source>
        <dbReference type="ARBA" id="ARBA00023054"/>
    </source>
</evidence>
<feature type="domain" description="Rabaptin coiled-coil" evidence="12">
    <location>
        <begin position="18"/>
        <end position="120"/>
    </location>
</feature>
<evidence type="ECO:0000256" key="7">
    <source>
        <dbReference type="ARBA" id="ARBA00022583"/>
    </source>
</evidence>
<dbReference type="GO" id="GO:0034501">
    <property type="term" value="P:protein localization to kinetochore"/>
    <property type="evidence" value="ECO:0007669"/>
    <property type="project" value="UniProtKB-UniRule"/>
</dbReference>
<name>A0A834JS80_VESVU</name>
<keyword evidence="10 11" id="KW-0175">Coiled coil</keyword>
<dbReference type="Gene3D" id="1.20.58.730">
    <property type="match status" value="1"/>
</dbReference>
<dbReference type="PANTHER" id="PTHR31179:SF7">
    <property type="entry name" value="FYVE-TYPE DOMAIN-CONTAINING PROTEIN"/>
    <property type="match status" value="1"/>
</dbReference>
<accession>A0A834JS80</accession>
<comment type="subcellular location">
    <subcellularLocation>
        <location evidence="2">Cytoplasm</location>
    </subcellularLocation>
    <subcellularLocation>
        <location evidence="1">Early endosome</location>
    </subcellularLocation>
</comment>
<reference evidence="14" key="1">
    <citation type="journal article" date="2020" name="G3 (Bethesda)">
        <title>High-Quality Assemblies for Three Invasive Social Wasps from the &lt;i&gt;Vespula&lt;/i&gt; Genus.</title>
        <authorList>
            <person name="Harrop T.W.R."/>
            <person name="Guhlin J."/>
            <person name="McLaughlin G.M."/>
            <person name="Permina E."/>
            <person name="Stockwell P."/>
            <person name="Gilligan J."/>
            <person name="Le Lec M.F."/>
            <person name="Gruber M.A.M."/>
            <person name="Quinn O."/>
            <person name="Lovegrove M."/>
            <person name="Duncan E.J."/>
            <person name="Remnant E.J."/>
            <person name="Van Eeckhoven J."/>
            <person name="Graham B."/>
            <person name="Knapp R.A."/>
            <person name="Langford K.W."/>
            <person name="Kronenberg Z."/>
            <person name="Press M.O."/>
            <person name="Eacker S.M."/>
            <person name="Wilson-Rankin E.E."/>
            <person name="Purcell J."/>
            <person name="Lester P.J."/>
            <person name="Dearden P.K."/>
        </authorList>
    </citation>
    <scope>NUCLEOTIDE SEQUENCE</scope>
    <source>
        <strain evidence="14">Marl-1</strain>
    </source>
</reference>
<dbReference type="Gene3D" id="1.10.287.1880">
    <property type="match status" value="1"/>
</dbReference>
<evidence type="ECO:0000259" key="12">
    <source>
        <dbReference type="Pfam" id="PF03528"/>
    </source>
</evidence>
<evidence type="ECO:0000256" key="8">
    <source>
        <dbReference type="ARBA" id="ARBA00022753"/>
    </source>
</evidence>
<dbReference type="InterPro" id="IPR015390">
    <property type="entry name" value="Rabaptin_Rab5-bd_dom"/>
</dbReference>
<evidence type="ECO:0000256" key="4">
    <source>
        <dbReference type="ARBA" id="ARBA00022448"/>
    </source>
</evidence>
<dbReference type="PANTHER" id="PTHR31179">
    <property type="entry name" value="RAB GTPASE-BINDING EFFECTOR PROTEIN"/>
    <property type="match status" value="1"/>
</dbReference>
<dbReference type="GO" id="GO:1990423">
    <property type="term" value="C:RZZ complex"/>
    <property type="evidence" value="ECO:0007669"/>
    <property type="project" value="UniProtKB-UniRule"/>
</dbReference>
<gene>
    <name evidence="14" type="ORF">HZH66_009008</name>
</gene>
<keyword evidence="5" id="KW-0963">Cytoplasm</keyword>
<feature type="domain" description="Rabaptin GTPase-Rab5 binding" evidence="13">
    <location>
        <begin position="252"/>
        <end position="539"/>
    </location>
</feature>
<evidence type="ECO:0000256" key="6">
    <source>
        <dbReference type="ARBA" id="ARBA00022553"/>
    </source>
</evidence>
<keyword evidence="9" id="KW-0653">Protein transport</keyword>